<dbReference type="Pfam" id="PF01094">
    <property type="entry name" value="ANF_receptor"/>
    <property type="match status" value="1"/>
</dbReference>
<dbReference type="EMBL" id="BDGG01000003">
    <property type="protein sequence ID" value="GAU96029.1"/>
    <property type="molecule type" value="Genomic_DNA"/>
</dbReference>
<keyword evidence="3" id="KW-1003">Cell membrane</keyword>
<comment type="similarity">
    <text evidence="2">Belongs to the G-protein coupled receptor 3 family.</text>
</comment>
<protein>
    <recommendedName>
        <fullName evidence="14">G-protein coupled receptors family 3 profile domain-containing protein</fullName>
    </recommendedName>
</protein>
<dbReference type="Gene3D" id="2.10.50.30">
    <property type="entry name" value="GPCR, family 3, nine cysteines domain"/>
    <property type="match status" value="1"/>
</dbReference>
<dbReference type="Proteomes" id="UP000186922">
    <property type="component" value="Unassembled WGS sequence"/>
</dbReference>
<dbReference type="InterPro" id="IPR028082">
    <property type="entry name" value="Peripla_BP_I"/>
</dbReference>
<keyword evidence="8" id="KW-0675">Receptor</keyword>
<keyword evidence="10" id="KW-0807">Transducer</keyword>
<feature type="transmembrane region" description="Helical" evidence="12">
    <location>
        <begin position="618"/>
        <end position="641"/>
    </location>
</feature>
<keyword evidence="9" id="KW-0325">Glycoprotein</keyword>
<reference evidence="15 16" key="1">
    <citation type="journal article" date="2016" name="Nat. Commun.">
        <title>Extremotolerant tardigrade genome and improved radiotolerance of human cultured cells by tardigrade-unique protein.</title>
        <authorList>
            <person name="Hashimoto T."/>
            <person name="Horikawa D.D."/>
            <person name="Saito Y."/>
            <person name="Kuwahara H."/>
            <person name="Kozuka-Hata H."/>
            <person name="Shin-I T."/>
            <person name="Minakuchi Y."/>
            <person name="Ohishi K."/>
            <person name="Motoyama A."/>
            <person name="Aizu T."/>
            <person name="Enomoto A."/>
            <person name="Kondo K."/>
            <person name="Tanaka S."/>
            <person name="Hara Y."/>
            <person name="Koshikawa S."/>
            <person name="Sagara H."/>
            <person name="Miura T."/>
            <person name="Yokobori S."/>
            <person name="Miyagawa K."/>
            <person name="Suzuki Y."/>
            <person name="Kubo T."/>
            <person name="Oyama M."/>
            <person name="Kohara Y."/>
            <person name="Fujiyama A."/>
            <person name="Arakawa K."/>
            <person name="Katayama T."/>
            <person name="Toyoda A."/>
            <person name="Kunieda T."/>
        </authorList>
    </citation>
    <scope>NUCLEOTIDE SEQUENCE [LARGE SCALE GENOMIC DNA]</scope>
    <source>
        <strain evidence="15 16">YOKOZUNA-1</strain>
    </source>
</reference>
<keyword evidence="13" id="KW-0732">Signal</keyword>
<feature type="transmembrane region" description="Helical" evidence="12">
    <location>
        <begin position="778"/>
        <end position="797"/>
    </location>
</feature>
<dbReference type="OrthoDB" id="425344at2759"/>
<feature type="domain" description="G-protein coupled receptors family 3 profile" evidence="14">
    <location>
        <begin position="618"/>
        <end position="882"/>
    </location>
</feature>
<evidence type="ECO:0000313" key="16">
    <source>
        <dbReference type="Proteomes" id="UP000186922"/>
    </source>
</evidence>
<sequence>MFVPAITFVIFLFSLLTSAQSWVEDPKFAFYPGDLLLGGLFPIHAEYDEATGLCTRINELEGVLPLQAVVYLLDEINRQKILRFQLGLAALDTCDSHSFTLEQALHFIHSRAGSTSSAGGNATIPCDKGRERPAYETDVFDVGTVVGLIAGLPSGVTISLATLMRLFHMPQISFLSTSPLLSDKRRYDYFFRTVPSDVNQVKTIVEILNFYQWNHVSIVFSDDEYGTRGLHELEQLAPNASLCIAEKLKLPTDSDPAHLVMMEGSMFYTNMVQKLLAAKTDVVILFADYKLLEWFFDAANKTGYKKFIWIGSDGLLQGYEAINTYPAIMEGGITVQLNIRQHSQFAHHYINLTPSATVCRHNPFYCKKWQECYQEAKRSTRASPKRTSVRSTNPQHCMLRENTASLEAVAFLNIDNLRVAVYAYVYALKNMHEVKCGKMDGLCDAMKTVKGSEMKQFLANVSFTEPGGSTFRFIGGSDGQPRYTILNMHRKIGPNNTTRFEWVKIGKYTQDDIRSILSLNTSIAKFKEESPAFPVVANCQPKCRAASNEVHFGKSMSCCWTCVQCEPWQFSLDNQCTNCPNGSIVNYSALNYLPNATSFSYNVCIPLDANPMDYRSAFAIPVLAFSALGTAASLICGWVMLFHHSTPIIKAAGREHLFLLLCGVIVSYLMNFVILWQPTQWSCFIVRFLGVCYAVCNSALLIKIQRIHRIFNASDSRKTHKLRYISPKSQVALTIAFVFVELVIIVVWICFDAPKVLELYPNRMQKEVVCSDLNDLKLLSGVCYPLMLLFPMAYFAFRTRTCPASFAEARYTGYGIYLEFINVLTFVLIYIGNNSVRIRVLTVCLGLCLTATVILVTTFCTKVYVILFRPHKNSKERIMYGSKSTSKQTNSGTFCSNRKQSCSTCKCVIEANGKPHLTRPHSNPEIAALKELQDSGEFEPTGNPYANVPRSRVNTMEPEARSV</sequence>
<dbReference type="InterPro" id="IPR000162">
    <property type="entry name" value="GPCR_3_mtglu_rcpt"/>
</dbReference>
<comment type="caution">
    <text evidence="15">The sequence shown here is derived from an EMBL/GenBank/DDBJ whole genome shotgun (WGS) entry which is preliminary data.</text>
</comment>
<evidence type="ECO:0000256" key="12">
    <source>
        <dbReference type="SAM" id="Phobius"/>
    </source>
</evidence>
<organism evidence="15 16">
    <name type="scientific">Ramazzottius varieornatus</name>
    <name type="common">Water bear</name>
    <name type="synonym">Tardigrade</name>
    <dbReference type="NCBI Taxonomy" id="947166"/>
    <lineage>
        <taxon>Eukaryota</taxon>
        <taxon>Metazoa</taxon>
        <taxon>Ecdysozoa</taxon>
        <taxon>Tardigrada</taxon>
        <taxon>Eutardigrada</taxon>
        <taxon>Parachela</taxon>
        <taxon>Hypsibioidea</taxon>
        <taxon>Ramazzottiidae</taxon>
        <taxon>Ramazzottius</taxon>
    </lineage>
</organism>
<dbReference type="PRINTS" id="PR00248">
    <property type="entry name" value="GPCRMGR"/>
</dbReference>
<comment type="subcellular location">
    <subcellularLocation>
        <location evidence="1">Cell membrane</location>
        <topology evidence="1">Multi-pass membrane protein</topology>
    </subcellularLocation>
</comment>
<feature type="transmembrane region" description="Helical" evidence="12">
    <location>
        <begin position="731"/>
        <end position="751"/>
    </location>
</feature>
<dbReference type="PROSITE" id="PS50259">
    <property type="entry name" value="G_PROTEIN_RECEP_F3_4"/>
    <property type="match status" value="1"/>
</dbReference>
<feature type="signal peptide" evidence="13">
    <location>
        <begin position="1"/>
        <end position="21"/>
    </location>
</feature>
<feature type="transmembrane region" description="Helical" evidence="12">
    <location>
        <begin position="684"/>
        <end position="702"/>
    </location>
</feature>
<dbReference type="CDD" id="cd06362">
    <property type="entry name" value="PBP1_mGluR"/>
    <property type="match status" value="1"/>
</dbReference>
<dbReference type="GO" id="GO:0005886">
    <property type="term" value="C:plasma membrane"/>
    <property type="evidence" value="ECO:0007669"/>
    <property type="project" value="UniProtKB-SubCell"/>
</dbReference>
<evidence type="ECO:0000256" key="10">
    <source>
        <dbReference type="ARBA" id="ARBA00023224"/>
    </source>
</evidence>
<dbReference type="AlphaFoldDB" id="A0A1D1V2I9"/>
<feature type="transmembrane region" description="Helical" evidence="12">
    <location>
        <begin position="838"/>
        <end position="867"/>
    </location>
</feature>
<feature type="transmembrane region" description="Helical" evidence="12">
    <location>
        <begin position="657"/>
        <end position="678"/>
    </location>
</feature>
<evidence type="ECO:0000256" key="9">
    <source>
        <dbReference type="ARBA" id="ARBA00023180"/>
    </source>
</evidence>
<evidence type="ECO:0000256" key="11">
    <source>
        <dbReference type="SAM" id="MobiDB-lite"/>
    </source>
</evidence>
<evidence type="ECO:0000256" key="7">
    <source>
        <dbReference type="ARBA" id="ARBA00023136"/>
    </source>
</evidence>
<keyword evidence="7 12" id="KW-0472">Membrane</keyword>
<evidence type="ECO:0000256" key="1">
    <source>
        <dbReference type="ARBA" id="ARBA00004651"/>
    </source>
</evidence>
<dbReference type="InterPro" id="IPR017978">
    <property type="entry name" value="GPCR_3_C"/>
</dbReference>
<evidence type="ECO:0000256" key="3">
    <source>
        <dbReference type="ARBA" id="ARBA00022475"/>
    </source>
</evidence>
<dbReference type="InterPro" id="IPR000337">
    <property type="entry name" value="GPCR_3"/>
</dbReference>
<dbReference type="InterPro" id="IPR001828">
    <property type="entry name" value="ANF_lig-bd_rcpt"/>
</dbReference>
<evidence type="ECO:0000259" key="14">
    <source>
        <dbReference type="PROSITE" id="PS50259"/>
    </source>
</evidence>
<evidence type="ECO:0000256" key="6">
    <source>
        <dbReference type="ARBA" id="ARBA00023040"/>
    </source>
</evidence>
<dbReference type="InterPro" id="IPR038550">
    <property type="entry name" value="GPCR_3_9-Cys_sf"/>
</dbReference>
<feature type="transmembrane region" description="Helical" evidence="12">
    <location>
        <begin position="809"/>
        <end position="832"/>
    </location>
</feature>
<keyword evidence="16" id="KW-1185">Reference proteome</keyword>
<dbReference type="Pfam" id="PF00003">
    <property type="entry name" value="7tm_3"/>
    <property type="match status" value="1"/>
</dbReference>
<evidence type="ECO:0000256" key="4">
    <source>
        <dbReference type="ARBA" id="ARBA00022692"/>
    </source>
</evidence>
<keyword evidence="5 12" id="KW-1133">Transmembrane helix</keyword>
<keyword evidence="4 12" id="KW-0812">Transmembrane</keyword>
<dbReference type="PANTHER" id="PTHR24060">
    <property type="entry name" value="METABOTROPIC GLUTAMATE RECEPTOR"/>
    <property type="match status" value="1"/>
</dbReference>
<name>A0A1D1V2I9_RAMVA</name>
<evidence type="ECO:0000313" key="15">
    <source>
        <dbReference type="EMBL" id="GAU96029.1"/>
    </source>
</evidence>
<keyword evidence="6" id="KW-0297">G-protein coupled receptor</keyword>
<dbReference type="SUPFAM" id="SSF53822">
    <property type="entry name" value="Periplasmic binding protein-like I"/>
    <property type="match status" value="1"/>
</dbReference>
<dbReference type="PRINTS" id="PR00593">
    <property type="entry name" value="MTABOTROPICR"/>
</dbReference>
<feature type="chain" id="PRO_5008897949" description="G-protein coupled receptors family 3 profile domain-containing protein" evidence="13">
    <location>
        <begin position="22"/>
        <end position="963"/>
    </location>
</feature>
<proteinExistence type="inferred from homology"/>
<evidence type="ECO:0000256" key="2">
    <source>
        <dbReference type="ARBA" id="ARBA00007242"/>
    </source>
</evidence>
<dbReference type="Gene3D" id="3.40.50.2300">
    <property type="match status" value="2"/>
</dbReference>
<accession>A0A1D1V2I9</accession>
<dbReference type="InterPro" id="IPR050726">
    <property type="entry name" value="mGluR"/>
</dbReference>
<evidence type="ECO:0000256" key="8">
    <source>
        <dbReference type="ARBA" id="ARBA00023170"/>
    </source>
</evidence>
<dbReference type="GO" id="GO:0004930">
    <property type="term" value="F:G protein-coupled receptor activity"/>
    <property type="evidence" value="ECO:0007669"/>
    <property type="project" value="UniProtKB-KW"/>
</dbReference>
<evidence type="ECO:0000256" key="13">
    <source>
        <dbReference type="SAM" id="SignalP"/>
    </source>
</evidence>
<gene>
    <name evidence="15" type="primary">RvY_07533-1</name>
    <name evidence="15" type="synonym">RvY_07533.1</name>
    <name evidence="15" type="ORF">RvY_07533</name>
</gene>
<evidence type="ECO:0000256" key="5">
    <source>
        <dbReference type="ARBA" id="ARBA00022989"/>
    </source>
</evidence>
<feature type="region of interest" description="Disordered" evidence="11">
    <location>
        <begin position="937"/>
        <end position="963"/>
    </location>
</feature>
<dbReference type="STRING" id="947166.A0A1D1V2I9"/>